<gene>
    <name evidence="2" type="primary">LOC109015229</name>
</gene>
<dbReference type="PANTHER" id="PTHR33710:SF62">
    <property type="entry name" value="DUF4283 DOMAIN PROTEIN"/>
    <property type="match status" value="1"/>
</dbReference>
<evidence type="ECO:0000313" key="2">
    <source>
        <dbReference type="RefSeq" id="XP_018853253.1"/>
    </source>
</evidence>
<organism evidence="1 2">
    <name type="scientific">Juglans regia</name>
    <name type="common">English walnut</name>
    <dbReference type="NCBI Taxonomy" id="51240"/>
    <lineage>
        <taxon>Eukaryota</taxon>
        <taxon>Viridiplantae</taxon>
        <taxon>Streptophyta</taxon>
        <taxon>Embryophyta</taxon>
        <taxon>Tracheophyta</taxon>
        <taxon>Spermatophyta</taxon>
        <taxon>Magnoliopsida</taxon>
        <taxon>eudicotyledons</taxon>
        <taxon>Gunneridae</taxon>
        <taxon>Pentapetalae</taxon>
        <taxon>rosids</taxon>
        <taxon>fabids</taxon>
        <taxon>Fagales</taxon>
        <taxon>Juglandaceae</taxon>
        <taxon>Juglans</taxon>
    </lineage>
</organism>
<dbReference type="KEGG" id="jre:109015229"/>
<protein>
    <submittedName>
        <fullName evidence="2">Uncharacterized protein LOC109015229</fullName>
    </submittedName>
</protein>
<dbReference type="AlphaFoldDB" id="A0A2I4HAS2"/>
<dbReference type="OrthoDB" id="1935929at2759"/>
<evidence type="ECO:0000313" key="1">
    <source>
        <dbReference type="Proteomes" id="UP000235220"/>
    </source>
</evidence>
<dbReference type="Gramene" id="Jr07_04420_p1">
    <property type="protein sequence ID" value="cds.Jr07_04420_p1"/>
    <property type="gene ID" value="Jr07_04420"/>
</dbReference>
<name>A0A2I4HAS2_JUGRE</name>
<dbReference type="SUPFAM" id="SSF56219">
    <property type="entry name" value="DNase I-like"/>
    <property type="match status" value="1"/>
</dbReference>
<proteinExistence type="predicted"/>
<dbReference type="InterPro" id="IPR036691">
    <property type="entry name" value="Endo/exonu/phosph_ase_sf"/>
</dbReference>
<reference evidence="2" key="1">
    <citation type="submission" date="2025-08" db="UniProtKB">
        <authorList>
            <consortium name="RefSeq"/>
        </authorList>
    </citation>
    <scope>IDENTIFICATION</scope>
    <source>
        <tissue evidence="2">Leaves</tissue>
    </source>
</reference>
<sequence length="134" mass="15664">MEDFRLALIDSGLSDMGCKGDKFMWFNNREGSHFTKERLDRACANVKWLEMFCRANVTTEVASSSDHRSILVSIALGGQEFVRGERPFRYEACWAQRKDCHQVVEEAWKRPWLVNNKLEMATKGLKRFKEKLRS</sequence>
<dbReference type="RefSeq" id="XP_018853253.1">
    <property type="nucleotide sequence ID" value="XM_018997708.1"/>
</dbReference>
<dbReference type="Proteomes" id="UP000235220">
    <property type="component" value="Chromosome 7"/>
</dbReference>
<dbReference type="PANTHER" id="PTHR33710">
    <property type="entry name" value="BNAC02G09200D PROTEIN"/>
    <property type="match status" value="1"/>
</dbReference>
<keyword evidence="1" id="KW-1185">Reference proteome</keyword>
<accession>A0A2I4HAS2</accession>
<dbReference type="Gene3D" id="3.60.10.10">
    <property type="entry name" value="Endonuclease/exonuclease/phosphatase"/>
    <property type="match status" value="1"/>
</dbReference>
<dbReference type="GeneID" id="109015229"/>